<dbReference type="Proteomes" id="UP001159405">
    <property type="component" value="Unassembled WGS sequence"/>
</dbReference>
<dbReference type="Pfam" id="PF00443">
    <property type="entry name" value="UCH"/>
    <property type="match status" value="1"/>
</dbReference>
<dbReference type="InterPro" id="IPR052398">
    <property type="entry name" value="Ubiquitin_hydrolase_53/54"/>
</dbReference>
<feature type="region of interest" description="Disordered" evidence="3">
    <location>
        <begin position="537"/>
        <end position="565"/>
    </location>
</feature>
<feature type="compositionally biased region" description="Basic and acidic residues" evidence="3">
    <location>
        <begin position="927"/>
        <end position="938"/>
    </location>
</feature>
<evidence type="ECO:0000313" key="6">
    <source>
        <dbReference type="Proteomes" id="UP001159405"/>
    </source>
</evidence>
<dbReference type="SUPFAM" id="SSF54001">
    <property type="entry name" value="Cysteine proteinases"/>
    <property type="match status" value="1"/>
</dbReference>
<dbReference type="InterPro" id="IPR028889">
    <property type="entry name" value="USP"/>
</dbReference>
<sequence length="1049" mass="118302">MDKMDRQERLERTASMAYNKGLINNPGENNCFLNSAVQVLWHLDVFRRSFREIKGHYCMGQSCIFCALDFIFKQFQYSSNDALPPDGLRVALAVAFKNQHRFQLGDMDDAAECFENILSHMHTLVARNEHDDACTAKHCISHQKFAMQIIEQTICQCGEQSEPLPFFQLVHYVSASALCTKARSLKGWDNTRPIENQFGVLLRRAGQDTRECQSPDCRDRVQVQRLLLNCPDIVSVGLIWDSESPDAEHIADVLQCIGTTLKLSDLYHQVYDERAKEASLQLVGIVTYYGKHYSTFFFHSKLRTWIYFDDARVKEIGRDWSVMMEKCRLCHYQPLLLLYANPAGTPISAESAPKETILINGITRKKDAHHSSKRAMSDREAGDGVSDGEKSPVGSKKGRLRSKGKDEKRSLKSKKSLSASDLTEPSKHLFRSPSNASDSGATSQRKEKHRPSFRRIGNAIMNVVNPALAVSHLKQGKKKNSHKASRRSSTGSGSESSGEHDLIDLSSKNEAAKMEILKLYEQSKALNAAQVGAVNHDSGISSAPSSAGESVSSTDTNHGGSDEDLIDFNQSWRHSRYDNWPPVHPNDRIEILLQQAENYLANSEMCETNKDFVSALSYCTEGASLYRRVLEEPGVDLNTKHFASMKRNACMARARNLRHFVQSPHDNRNTSVSLSKQREEELLHQQRQRDHMIMRQQQQFQQQVPPPQYTSLQRRGRFVNEKPAPQVGLQRVIEVPVCSSSQNGGQDRNYADEQYVASTLPLKVKAKPMVYSSGHYVSKAQQDKLGPSRVASVVCSQQIKPDSLCYNPVHYDRESEIAARIQNINLNSSRPKTNEEYTTVISVGDNRPKISENRHSRPSPVEQRRVLSSVYISPSNSSNSRTVPTASYNPTVYRSNGTRSPPTITAVRPRPKVFYAGNSAAGTNSSTRDRSPSPARSVDELDYIHSNRGAYGPRPHDYVPAPPYNSLHQREQLKSYSTSSLSKPRWYHNSPDDSVANNSRDFRPVSARVITDRPVCEKCRCIPIDRRQRLCAGCEQELRQMHSNTPRFY</sequence>
<dbReference type="EMBL" id="CALNXK010000302">
    <property type="protein sequence ID" value="CAH3181625.1"/>
    <property type="molecule type" value="Genomic_DNA"/>
</dbReference>
<accession>A0ABN8RTH0</accession>
<feature type="compositionally biased region" description="Basic residues" evidence="3">
    <location>
        <begin position="474"/>
        <end position="486"/>
    </location>
</feature>
<evidence type="ECO:0000259" key="4">
    <source>
        <dbReference type="PROSITE" id="PS50235"/>
    </source>
</evidence>
<dbReference type="PROSITE" id="PS50235">
    <property type="entry name" value="USP_3"/>
    <property type="match status" value="1"/>
</dbReference>
<feature type="compositionally biased region" description="Basic and acidic residues" evidence="3">
    <location>
        <begin position="375"/>
        <end position="390"/>
    </location>
</feature>
<comment type="caution">
    <text evidence="5">The sequence shown here is derived from an EMBL/GenBank/DDBJ whole genome shotgun (WGS) entry which is preliminary data.</text>
</comment>
<protein>
    <recommendedName>
        <fullName evidence="4">USP domain-containing protein</fullName>
    </recommendedName>
</protein>
<keyword evidence="2" id="KW-0378">Hydrolase</keyword>
<proteinExistence type="predicted"/>
<feature type="region of interest" description="Disordered" evidence="3">
    <location>
        <begin position="946"/>
        <end position="965"/>
    </location>
</feature>
<feature type="compositionally biased region" description="Low complexity" evidence="3">
    <location>
        <begin position="487"/>
        <end position="496"/>
    </location>
</feature>
<dbReference type="PANTHER" id="PTHR22975:SF9">
    <property type="entry name" value="ECHINUS SPLICE FORM 3"/>
    <property type="match status" value="1"/>
</dbReference>
<evidence type="ECO:0000256" key="1">
    <source>
        <dbReference type="ARBA" id="ARBA00022786"/>
    </source>
</evidence>
<organism evidence="5 6">
    <name type="scientific">Porites lobata</name>
    <dbReference type="NCBI Taxonomy" id="104759"/>
    <lineage>
        <taxon>Eukaryota</taxon>
        <taxon>Metazoa</taxon>
        <taxon>Cnidaria</taxon>
        <taxon>Anthozoa</taxon>
        <taxon>Hexacorallia</taxon>
        <taxon>Scleractinia</taxon>
        <taxon>Fungiina</taxon>
        <taxon>Poritidae</taxon>
        <taxon>Porites</taxon>
    </lineage>
</organism>
<gene>
    <name evidence="5" type="ORF">PLOB_00025753</name>
</gene>
<dbReference type="InterPro" id="IPR001394">
    <property type="entry name" value="Peptidase_C19_UCH"/>
</dbReference>
<feature type="region of interest" description="Disordered" evidence="3">
    <location>
        <begin position="872"/>
        <end position="938"/>
    </location>
</feature>
<feature type="compositionally biased region" description="Low complexity" evidence="3">
    <location>
        <begin position="538"/>
        <end position="553"/>
    </location>
</feature>
<name>A0ABN8RTH0_9CNID</name>
<feature type="region of interest" description="Disordered" evidence="3">
    <location>
        <begin position="971"/>
        <end position="999"/>
    </location>
</feature>
<feature type="region of interest" description="Disordered" evidence="3">
    <location>
        <begin position="363"/>
        <end position="455"/>
    </location>
</feature>
<feature type="compositionally biased region" description="Polar residues" evidence="3">
    <location>
        <begin position="881"/>
        <end position="903"/>
    </location>
</feature>
<feature type="compositionally biased region" description="Polar residues" evidence="3">
    <location>
        <begin position="432"/>
        <end position="443"/>
    </location>
</feature>
<dbReference type="Gene3D" id="3.90.70.10">
    <property type="entry name" value="Cysteine proteinases"/>
    <property type="match status" value="1"/>
</dbReference>
<feature type="domain" description="USP" evidence="4">
    <location>
        <begin position="20"/>
        <end position="342"/>
    </location>
</feature>
<reference evidence="5 6" key="1">
    <citation type="submission" date="2022-05" db="EMBL/GenBank/DDBJ databases">
        <authorList>
            <consortium name="Genoscope - CEA"/>
            <person name="William W."/>
        </authorList>
    </citation>
    <scope>NUCLEOTIDE SEQUENCE [LARGE SCALE GENOMIC DNA]</scope>
</reference>
<evidence type="ECO:0000256" key="2">
    <source>
        <dbReference type="ARBA" id="ARBA00022801"/>
    </source>
</evidence>
<dbReference type="InterPro" id="IPR038765">
    <property type="entry name" value="Papain-like_cys_pep_sf"/>
</dbReference>
<keyword evidence="6" id="KW-1185">Reference proteome</keyword>
<feature type="region of interest" description="Disordered" evidence="3">
    <location>
        <begin position="472"/>
        <end position="502"/>
    </location>
</feature>
<keyword evidence="1" id="KW-0833">Ubl conjugation pathway</keyword>
<evidence type="ECO:0000256" key="3">
    <source>
        <dbReference type="SAM" id="MobiDB-lite"/>
    </source>
</evidence>
<evidence type="ECO:0000313" key="5">
    <source>
        <dbReference type="EMBL" id="CAH3181625.1"/>
    </source>
</evidence>
<dbReference type="PANTHER" id="PTHR22975">
    <property type="entry name" value="UBIQUITIN SPECIFIC PROTEINASE"/>
    <property type="match status" value="1"/>
</dbReference>